<feature type="transmembrane region" description="Helical" evidence="1">
    <location>
        <begin position="138"/>
        <end position="165"/>
    </location>
</feature>
<dbReference type="eggNOG" id="COG2311">
    <property type="taxonomic scope" value="Bacteria"/>
</dbReference>
<dbReference type="EMBL" id="CP002467">
    <property type="protein sequence ID" value="ADV82845.1"/>
    <property type="molecule type" value="Genomic_DNA"/>
</dbReference>
<feature type="transmembrane region" description="Helical" evidence="1">
    <location>
        <begin position="177"/>
        <end position="194"/>
    </location>
</feature>
<dbReference type="Proteomes" id="UP000006844">
    <property type="component" value="Chromosome"/>
</dbReference>
<dbReference type="PANTHER" id="PTHR30590">
    <property type="entry name" value="INNER MEMBRANE PROTEIN"/>
    <property type="match status" value="1"/>
</dbReference>
<accession>E8V7D2</accession>
<feature type="transmembrane region" description="Helical" evidence="1">
    <location>
        <begin position="278"/>
        <end position="296"/>
    </location>
</feature>
<feature type="transmembrane region" description="Helical" evidence="1">
    <location>
        <begin position="308"/>
        <end position="330"/>
    </location>
</feature>
<keyword evidence="4" id="KW-1185">Reference proteome</keyword>
<dbReference type="InterPro" id="IPR007349">
    <property type="entry name" value="DUF418"/>
</dbReference>
<evidence type="ECO:0000259" key="2">
    <source>
        <dbReference type="Pfam" id="PF04235"/>
    </source>
</evidence>
<dbReference type="Pfam" id="PF04235">
    <property type="entry name" value="DUF418"/>
    <property type="match status" value="1"/>
</dbReference>
<evidence type="ECO:0000313" key="4">
    <source>
        <dbReference type="Proteomes" id="UP000006844"/>
    </source>
</evidence>
<dbReference type="PANTHER" id="PTHR30590:SF2">
    <property type="entry name" value="INNER MEMBRANE PROTEIN"/>
    <property type="match status" value="1"/>
</dbReference>
<sequence length="468" mass="52204">MMKAAEAVPLNLSVHVHEADAESITLEQPTTSKERISSIDVLRGFALLGILMLNINDFGAPEAAHDIPIGMPKPAFTGPHAHLNLAILILKWVFFEGKMRALFSMLFGAGVVLMTSRAEKRGAGAQIADIYLRRNMWLVALGFLHGCFLWHGDILFLYGLTALLVLYPIRKLSAKTLLTVGTFISLVLGTYALFEYTGSEHDLRLSKHAAVVAADRRTGKIITLEQKAVETEWNALVEKHKVTDASIQKAMASAQAGYWTNVNERRHDYIGSRAALEYITFIIESLGAMMIGMGLFKTGFLTGEKSYATYAWTALIGFAVSAPIYLIGILKAYAGGFFFLDLEKWVFLPYYFPREAGAIALAAAVMMVVKSNILRTLQHALAAVGQTALSNYILTTVICQFLFLWGPWKLYGKLEYFQLVCVVFGVWSVNLIISPIWLRTFRFGPIEWLWRSLTYVKLQPMLIKRQSA</sequence>
<dbReference type="KEGG" id="tsa:AciPR4_2041"/>
<feature type="transmembrane region" description="Helical" evidence="1">
    <location>
        <begin position="416"/>
        <end position="438"/>
    </location>
</feature>
<dbReference type="HOGENOM" id="CLU_039610_0_0_0"/>
<evidence type="ECO:0000256" key="1">
    <source>
        <dbReference type="SAM" id="Phobius"/>
    </source>
</evidence>
<reference evidence="3 4" key="1">
    <citation type="journal article" date="2012" name="Stand. Genomic Sci.">
        <title>Complete genome sequence of Terriglobus saanensis type strain SP1PR4(T), an Acidobacteria from tundra soil.</title>
        <authorList>
            <person name="Rawat S.R."/>
            <person name="Mannisto M.K."/>
            <person name="Starovoytov V."/>
            <person name="Goodwin L."/>
            <person name="Nolan M."/>
            <person name="Hauser L."/>
            <person name="Land M."/>
            <person name="Davenport K.W."/>
            <person name="Woyke T."/>
            <person name="Haggblom M.M."/>
        </authorList>
    </citation>
    <scope>NUCLEOTIDE SEQUENCE</scope>
    <source>
        <strain evidence="4">ATCC BAA-1853 / DSM 23119 / SP1PR4</strain>
    </source>
</reference>
<proteinExistence type="predicted"/>
<dbReference type="RefSeq" id="WP_013568578.1">
    <property type="nucleotide sequence ID" value="NC_014963.1"/>
</dbReference>
<gene>
    <name evidence="3" type="ordered locus">AciPR4_2041</name>
</gene>
<organism evidence="3 4">
    <name type="scientific">Terriglobus saanensis (strain ATCC BAA-1853 / DSM 23119 / SP1PR4)</name>
    <dbReference type="NCBI Taxonomy" id="401053"/>
    <lineage>
        <taxon>Bacteria</taxon>
        <taxon>Pseudomonadati</taxon>
        <taxon>Acidobacteriota</taxon>
        <taxon>Terriglobia</taxon>
        <taxon>Terriglobales</taxon>
        <taxon>Acidobacteriaceae</taxon>
        <taxon>Terriglobus</taxon>
    </lineage>
</organism>
<keyword evidence="1" id="KW-0812">Transmembrane</keyword>
<name>E8V7D2_TERSS</name>
<evidence type="ECO:0000313" key="3">
    <source>
        <dbReference type="EMBL" id="ADV82845.1"/>
    </source>
</evidence>
<feature type="transmembrane region" description="Helical" evidence="1">
    <location>
        <begin position="350"/>
        <end position="369"/>
    </location>
</feature>
<keyword evidence="1" id="KW-1133">Transmembrane helix</keyword>
<dbReference type="AlphaFoldDB" id="E8V7D2"/>
<dbReference type="InterPro" id="IPR052529">
    <property type="entry name" value="Bact_Transport_Assoc"/>
</dbReference>
<protein>
    <recommendedName>
        <fullName evidence="2">DUF418 domain-containing protein</fullName>
    </recommendedName>
</protein>
<keyword evidence="1" id="KW-0472">Membrane</keyword>
<feature type="domain" description="DUF418" evidence="2">
    <location>
        <begin position="295"/>
        <end position="457"/>
    </location>
</feature>
<feature type="transmembrane region" description="Helical" evidence="1">
    <location>
        <begin position="381"/>
        <end position="404"/>
    </location>
</feature>
<dbReference type="STRING" id="401053.AciPR4_2041"/>
<dbReference type="OrthoDB" id="9807744at2"/>